<dbReference type="GO" id="GO:0070733">
    <property type="term" value="F:AMPylase activity"/>
    <property type="evidence" value="ECO:0007669"/>
    <property type="project" value="UniProtKB-EC"/>
</dbReference>
<dbReference type="GO" id="GO:0000287">
    <property type="term" value="F:magnesium ion binding"/>
    <property type="evidence" value="ECO:0007669"/>
    <property type="project" value="UniProtKB-UniRule"/>
</dbReference>
<keyword evidence="10" id="KW-1185">Reference proteome</keyword>
<evidence type="ECO:0000256" key="1">
    <source>
        <dbReference type="ARBA" id="ARBA00009747"/>
    </source>
</evidence>
<proteinExistence type="inferred from homology"/>
<sequence>MTHTLPLQAPLLGTLPPVFYEAVRPTALQQPVAMAFNTSLAKVLGVAVDALDCPPNLLALSGSLKQYPQAPLATVYSGHQFGVYVPQLGDGRAILLGDSIDAVGRRWEWQLKGAGKTPYSRFADGRAVLRSSIREYLCSEAMHGLGIATTRALALTGSNDAVYRETAETAAVVTRIAPSFLRFGHFEYFYHRSRHEYIQPLADFLLRHHYPECATAEAPYLALFNAIVSRSAELVAGWQSVGFTHGVLNTDNMSLLGLSIDYGPFGFMDGFSQHYVPNHSDDGGRYAYKEQPYIFQWNLSCLASAFLPLVAEADLVRALDDFVPLYWHSYWRRMRAKLGLNTEVRDDEMLISGLLAAMHADRVDFTLMFRYLSEIDADDTAALPEKLIALWENRHALASWVARYRQRLRTENRDAVERKAAMDAVNPLYVLRNYLLEQAIVQARDLADYREIDRLQRCMADPFTERAEFADFAVLPPAWASEICLSCSS</sequence>
<keyword evidence="6 8" id="KW-0067">ATP-binding</keyword>
<accession>A0A892ZNA4</accession>
<evidence type="ECO:0000313" key="10">
    <source>
        <dbReference type="Proteomes" id="UP000653156"/>
    </source>
</evidence>
<evidence type="ECO:0000256" key="7">
    <source>
        <dbReference type="ARBA" id="ARBA00022842"/>
    </source>
</evidence>
<feature type="binding site" evidence="8">
    <location>
        <position position="91"/>
    </location>
    <ligand>
        <name>ATP</name>
        <dbReference type="ChEBI" id="CHEBI:30616"/>
    </ligand>
</feature>
<comment type="function">
    <text evidence="8">Nucleotidyltransferase involved in the post-translational modification of proteins. It can catalyze the addition of adenosine monophosphate (AMP) or uridine monophosphate (UMP) to a protein, resulting in modifications known as AMPylation and UMPylation.</text>
</comment>
<evidence type="ECO:0000256" key="3">
    <source>
        <dbReference type="ARBA" id="ARBA00022695"/>
    </source>
</evidence>
<comment type="catalytic activity">
    <reaction evidence="8">
        <text>L-tyrosyl-[protein] + UTP = O-(5'-uridylyl)-L-tyrosyl-[protein] + diphosphate</text>
        <dbReference type="Rhea" id="RHEA:83887"/>
        <dbReference type="Rhea" id="RHEA-COMP:10136"/>
        <dbReference type="Rhea" id="RHEA-COMP:20238"/>
        <dbReference type="ChEBI" id="CHEBI:33019"/>
        <dbReference type="ChEBI" id="CHEBI:46398"/>
        <dbReference type="ChEBI" id="CHEBI:46858"/>
        <dbReference type="ChEBI" id="CHEBI:90602"/>
    </reaction>
</comment>
<feature type="active site" description="Proton acceptor" evidence="8">
    <location>
        <position position="251"/>
    </location>
</feature>
<feature type="binding site" evidence="8">
    <location>
        <position position="112"/>
    </location>
    <ligand>
        <name>ATP</name>
        <dbReference type="ChEBI" id="CHEBI:30616"/>
    </ligand>
</feature>
<keyword evidence="8" id="KW-0464">Manganese</keyword>
<keyword evidence="2 8" id="KW-0808">Transferase</keyword>
<dbReference type="EC" id="2.7.7.-" evidence="8"/>
<feature type="binding site" evidence="8">
    <location>
        <position position="125"/>
    </location>
    <ligand>
        <name>ATP</name>
        <dbReference type="ChEBI" id="CHEBI:30616"/>
    </ligand>
</feature>
<dbReference type="PANTHER" id="PTHR32057:SF14">
    <property type="entry name" value="PROTEIN ADENYLYLTRANSFERASE SELO, MITOCHONDRIAL"/>
    <property type="match status" value="1"/>
</dbReference>
<dbReference type="RefSeq" id="WP_230340469.1">
    <property type="nucleotide sequence ID" value="NZ_CP069798.1"/>
</dbReference>
<evidence type="ECO:0000256" key="2">
    <source>
        <dbReference type="ARBA" id="ARBA00022679"/>
    </source>
</evidence>
<dbReference type="HAMAP" id="MF_00692">
    <property type="entry name" value="SelO"/>
    <property type="match status" value="1"/>
</dbReference>
<evidence type="ECO:0000256" key="4">
    <source>
        <dbReference type="ARBA" id="ARBA00022723"/>
    </source>
</evidence>
<evidence type="ECO:0000313" key="9">
    <source>
        <dbReference type="EMBL" id="QRQ83176.1"/>
    </source>
</evidence>
<dbReference type="PANTHER" id="PTHR32057">
    <property type="entry name" value="PROTEIN ADENYLYLTRANSFERASE SELO, MITOCHONDRIAL"/>
    <property type="match status" value="1"/>
</dbReference>
<organism evidence="9 10">
    <name type="scientific">Paralysiella testudinis</name>
    <dbReference type="NCBI Taxonomy" id="2809020"/>
    <lineage>
        <taxon>Bacteria</taxon>
        <taxon>Pseudomonadati</taxon>
        <taxon>Pseudomonadota</taxon>
        <taxon>Betaproteobacteria</taxon>
        <taxon>Neisseriales</taxon>
        <taxon>Neisseriaceae</taxon>
        <taxon>Paralysiella</taxon>
    </lineage>
</organism>
<dbReference type="GO" id="GO:0030145">
    <property type="term" value="F:manganese ion binding"/>
    <property type="evidence" value="ECO:0007669"/>
    <property type="project" value="UniProtKB-UniRule"/>
</dbReference>
<dbReference type="Pfam" id="PF02696">
    <property type="entry name" value="SelO"/>
    <property type="match status" value="1"/>
</dbReference>
<feature type="binding site" evidence="8">
    <location>
        <position position="89"/>
    </location>
    <ligand>
        <name>ATP</name>
        <dbReference type="ChEBI" id="CHEBI:30616"/>
    </ligand>
</feature>
<evidence type="ECO:0000256" key="8">
    <source>
        <dbReference type="HAMAP-Rule" id="MF_00692"/>
    </source>
</evidence>
<feature type="binding site" evidence="8">
    <location>
        <position position="92"/>
    </location>
    <ligand>
        <name>ATP</name>
        <dbReference type="ChEBI" id="CHEBI:30616"/>
    </ligand>
</feature>
<dbReference type="NCBIfam" id="NF000658">
    <property type="entry name" value="PRK00029.1"/>
    <property type="match status" value="1"/>
</dbReference>
<feature type="binding site" evidence="8">
    <location>
        <position position="182"/>
    </location>
    <ligand>
        <name>ATP</name>
        <dbReference type="ChEBI" id="CHEBI:30616"/>
    </ligand>
</feature>
<keyword evidence="4 8" id="KW-0479">Metal-binding</keyword>
<comment type="catalytic activity">
    <reaction evidence="8">
        <text>L-tyrosyl-[protein] + ATP = O-(5'-adenylyl)-L-tyrosyl-[protein] + diphosphate</text>
        <dbReference type="Rhea" id="RHEA:54288"/>
        <dbReference type="Rhea" id="RHEA-COMP:10136"/>
        <dbReference type="Rhea" id="RHEA-COMP:13846"/>
        <dbReference type="ChEBI" id="CHEBI:30616"/>
        <dbReference type="ChEBI" id="CHEBI:33019"/>
        <dbReference type="ChEBI" id="CHEBI:46858"/>
        <dbReference type="ChEBI" id="CHEBI:83624"/>
        <dbReference type="EC" id="2.7.7.108"/>
    </reaction>
</comment>
<gene>
    <name evidence="8" type="primary">ydiU</name>
    <name evidence="8" type="synonym">selO</name>
    <name evidence="9" type="ORF">JQU52_07430</name>
</gene>
<keyword evidence="3 8" id="KW-0548">Nucleotidyltransferase</keyword>
<dbReference type="AlphaFoldDB" id="A0A892ZNA4"/>
<keyword evidence="7 8" id="KW-0460">Magnesium</keyword>
<reference evidence="9" key="1">
    <citation type="submission" date="2021-02" db="EMBL/GenBank/DDBJ databases">
        <title>Neisseriaceae sp. 26B isolated from the cloaca of a Common Toad-headed Turtle (Mesoclemmys nasuta).</title>
        <authorList>
            <person name="Spergser J."/>
            <person name="Busse H.-J."/>
        </authorList>
    </citation>
    <scope>NUCLEOTIDE SEQUENCE</scope>
    <source>
        <strain evidence="9">26B</strain>
    </source>
</reference>
<comment type="similarity">
    <text evidence="1 8">Belongs to the SELO family.</text>
</comment>
<keyword evidence="5 8" id="KW-0547">Nucleotide-binding</keyword>
<comment type="catalytic activity">
    <reaction evidence="8">
        <text>L-seryl-[protein] + UTP = O-(5'-uridylyl)-L-seryl-[protein] + diphosphate</text>
        <dbReference type="Rhea" id="RHEA:64604"/>
        <dbReference type="Rhea" id="RHEA-COMP:9863"/>
        <dbReference type="Rhea" id="RHEA-COMP:16635"/>
        <dbReference type="ChEBI" id="CHEBI:29999"/>
        <dbReference type="ChEBI" id="CHEBI:33019"/>
        <dbReference type="ChEBI" id="CHEBI:46398"/>
        <dbReference type="ChEBI" id="CHEBI:156051"/>
    </reaction>
</comment>
<dbReference type="InterPro" id="IPR003846">
    <property type="entry name" value="SelO"/>
</dbReference>
<evidence type="ECO:0000256" key="5">
    <source>
        <dbReference type="ARBA" id="ARBA00022741"/>
    </source>
</evidence>
<dbReference type="EMBL" id="CP069798">
    <property type="protein sequence ID" value="QRQ83176.1"/>
    <property type="molecule type" value="Genomic_DNA"/>
</dbReference>
<comment type="catalytic activity">
    <reaction evidence="8">
        <text>L-histidyl-[protein] + UTP = N(tele)-(5'-uridylyl)-L-histidyl-[protein] + diphosphate</text>
        <dbReference type="Rhea" id="RHEA:83891"/>
        <dbReference type="Rhea" id="RHEA-COMP:9745"/>
        <dbReference type="Rhea" id="RHEA-COMP:20239"/>
        <dbReference type="ChEBI" id="CHEBI:29979"/>
        <dbReference type="ChEBI" id="CHEBI:33019"/>
        <dbReference type="ChEBI" id="CHEBI:46398"/>
        <dbReference type="ChEBI" id="CHEBI:233474"/>
    </reaction>
</comment>
<dbReference type="Proteomes" id="UP000653156">
    <property type="component" value="Chromosome"/>
</dbReference>
<comment type="catalytic activity">
    <reaction evidence="8">
        <text>L-threonyl-[protein] + ATP = 3-O-(5'-adenylyl)-L-threonyl-[protein] + diphosphate</text>
        <dbReference type="Rhea" id="RHEA:54292"/>
        <dbReference type="Rhea" id="RHEA-COMP:11060"/>
        <dbReference type="Rhea" id="RHEA-COMP:13847"/>
        <dbReference type="ChEBI" id="CHEBI:30013"/>
        <dbReference type="ChEBI" id="CHEBI:30616"/>
        <dbReference type="ChEBI" id="CHEBI:33019"/>
        <dbReference type="ChEBI" id="CHEBI:138113"/>
        <dbReference type="EC" id="2.7.7.108"/>
    </reaction>
</comment>
<feature type="binding site" evidence="8">
    <location>
        <position position="175"/>
    </location>
    <ligand>
        <name>ATP</name>
        <dbReference type="ChEBI" id="CHEBI:30616"/>
    </ligand>
</feature>
<feature type="binding site" evidence="8">
    <location>
        <position position="252"/>
    </location>
    <ligand>
        <name>Mg(2+)</name>
        <dbReference type="ChEBI" id="CHEBI:18420"/>
    </ligand>
</feature>
<dbReference type="GO" id="GO:0005524">
    <property type="term" value="F:ATP binding"/>
    <property type="evidence" value="ECO:0007669"/>
    <property type="project" value="UniProtKB-UniRule"/>
</dbReference>
<feature type="binding site" evidence="8">
    <location>
        <position position="261"/>
    </location>
    <ligand>
        <name>Mg(2+)</name>
        <dbReference type="ChEBI" id="CHEBI:18420"/>
    </ligand>
</feature>
<dbReference type="KEGG" id="ptes:JQU52_07430"/>
<feature type="binding site" evidence="8">
    <location>
        <position position="124"/>
    </location>
    <ligand>
        <name>ATP</name>
        <dbReference type="ChEBI" id="CHEBI:30616"/>
    </ligand>
</feature>
<evidence type="ECO:0000256" key="6">
    <source>
        <dbReference type="ARBA" id="ARBA00022840"/>
    </source>
</evidence>
<protein>
    <recommendedName>
        <fullName evidence="8">Protein nucleotidyltransferase YdiU</fullName>
        <ecNumber evidence="8">2.7.7.-</ecNumber>
    </recommendedName>
    <alternativeName>
        <fullName evidence="8">Protein adenylyltransferase YdiU</fullName>
        <ecNumber evidence="8">2.7.7.108</ecNumber>
    </alternativeName>
    <alternativeName>
        <fullName evidence="8">Protein uridylyltransferase YdiU</fullName>
        <ecNumber evidence="8">2.7.7.-</ecNumber>
    </alternativeName>
</protein>
<comment type="cofactor">
    <cofactor evidence="8">
        <name>Mg(2+)</name>
        <dbReference type="ChEBI" id="CHEBI:18420"/>
    </cofactor>
    <cofactor evidence="8">
        <name>Mn(2+)</name>
        <dbReference type="ChEBI" id="CHEBI:29035"/>
    </cofactor>
</comment>
<feature type="binding site" evidence="8">
    <location>
        <position position="261"/>
    </location>
    <ligand>
        <name>ATP</name>
        <dbReference type="ChEBI" id="CHEBI:30616"/>
    </ligand>
</feature>
<dbReference type="EC" id="2.7.7.108" evidence="8"/>
<comment type="catalytic activity">
    <reaction evidence="8">
        <text>L-seryl-[protein] + ATP = 3-O-(5'-adenylyl)-L-seryl-[protein] + diphosphate</text>
        <dbReference type="Rhea" id="RHEA:58120"/>
        <dbReference type="Rhea" id="RHEA-COMP:9863"/>
        <dbReference type="Rhea" id="RHEA-COMP:15073"/>
        <dbReference type="ChEBI" id="CHEBI:29999"/>
        <dbReference type="ChEBI" id="CHEBI:30616"/>
        <dbReference type="ChEBI" id="CHEBI:33019"/>
        <dbReference type="ChEBI" id="CHEBI:142516"/>
        <dbReference type="EC" id="2.7.7.108"/>
    </reaction>
</comment>
<name>A0A892ZNA4_9NEIS</name>